<dbReference type="SUPFAM" id="SSF47203">
    <property type="entry name" value="Acyl-CoA dehydrogenase C-terminal domain-like"/>
    <property type="match status" value="1"/>
</dbReference>
<keyword evidence="4 6" id="KW-0274">FAD</keyword>
<evidence type="ECO:0000256" key="2">
    <source>
        <dbReference type="ARBA" id="ARBA00009347"/>
    </source>
</evidence>
<evidence type="ECO:0000256" key="4">
    <source>
        <dbReference type="ARBA" id="ARBA00022827"/>
    </source>
</evidence>
<dbReference type="AlphaFoldDB" id="A0A933GMD9"/>
<sequence length="403" mass="45885">MDFRLTAEEEAYKQKILDWLKENLPKEFGTPRWKLPETWAGKAKWFRLWQRKLFDAGYAAITWPKKYGGQDGTEMQHFIATEIIGKLDVVDNVNSPGFGQAGPTIYACGTEKQKQYFLPRLFNGEHIWCQGFSEPNAGSDLAALTTRAVREGDGYVISGQKIWTSKAHVADYCMLVARTNTQVPKHKGLSYFIVPMTSPGITVRPLRQITGDPEFNEVFFDEVRVPGENIVGEENQGWQIAITTLMYERSGVSWYAPMRRTVDDLLEMAKKTYCRGAIASKDPLVRQRLAQFFIEVEIMKYNGYRSLTRQLRGEVPGPEGSIGKLYWSELNQRMQEVAMEIQGPYHQLTRGSECAIDDGKWQFSFLRSRADTIERGTSEVLKNIIGERVLGLPKDAARQTANK</sequence>
<dbReference type="PANTHER" id="PTHR43292">
    <property type="entry name" value="ACYL-COA DEHYDROGENASE"/>
    <property type="match status" value="1"/>
</dbReference>
<dbReference type="InterPro" id="IPR037069">
    <property type="entry name" value="AcylCoA_DH/ox_N_sf"/>
</dbReference>
<dbReference type="Gene3D" id="1.20.140.10">
    <property type="entry name" value="Butyryl-CoA Dehydrogenase, subunit A, domain 3"/>
    <property type="match status" value="1"/>
</dbReference>
<dbReference type="InterPro" id="IPR036250">
    <property type="entry name" value="AcylCo_DH-like_C"/>
</dbReference>
<dbReference type="Gene3D" id="1.10.540.10">
    <property type="entry name" value="Acyl-CoA dehydrogenase/oxidase, N-terminal domain"/>
    <property type="match status" value="1"/>
</dbReference>
<evidence type="ECO:0000259" key="9">
    <source>
        <dbReference type="Pfam" id="PF02771"/>
    </source>
</evidence>
<gene>
    <name evidence="10" type="ORF">HY730_09480</name>
</gene>
<keyword evidence="5 6" id="KW-0560">Oxidoreductase</keyword>
<dbReference type="InterPro" id="IPR006091">
    <property type="entry name" value="Acyl-CoA_Oxase/DH_mid-dom"/>
</dbReference>
<dbReference type="GO" id="GO:0050660">
    <property type="term" value="F:flavin adenine dinucleotide binding"/>
    <property type="evidence" value="ECO:0007669"/>
    <property type="project" value="InterPro"/>
</dbReference>
<dbReference type="FunFam" id="2.40.110.10:FF:000011">
    <property type="entry name" value="Acyl-CoA dehydrogenase FadE34"/>
    <property type="match status" value="1"/>
</dbReference>
<dbReference type="Pfam" id="PF02770">
    <property type="entry name" value="Acyl-CoA_dh_M"/>
    <property type="match status" value="1"/>
</dbReference>
<proteinExistence type="inferred from homology"/>
<evidence type="ECO:0000256" key="5">
    <source>
        <dbReference type="ARBA" id="ARBA00023002"/>
    </source>
</evidence>
<keyword evidence="3 6" id="KW-0285">Flavoprotein</keyword>
<evidence type="ECO:0000256" key="6">
    <source>
        <dbReference type="RuleBase" id="RU362125"/>
    </source>
</evidence>
<protein>
    <submittedName>
        <fullName evidence="10">Acyl-CoA dehydrogenase family protein</fullName>
    </submittedName>
</protein>
<dbReference type="Gene3D" id="2.40.110.10">
    <property type="entry name" value="Butyryl-CoA Dehydrogenase, subunit A, domain 2"/>
    <property type="match status" value="1"/>
</dbReference>
<reference evidence="10" key="1">
    <citation type="submission" date="2020-07" db="EMBL/GenBank/DDBJ databases">
        <title>Huge and variable diversity of episymbiotic CPR bacteria and DPANN archaea in groundwater ecosystems.</title>
        <authorList>
            <person name="He C.Y."/>
            <person name="Keren R."/>
            <person name="Whittaker M."/>
            <person name="Farag I.F."/>
            <person name="Doudna J."/>
            <person name="Cate J.H.D."/>
            <person name="Banfield J.F."/>
        </authorList>
    </citation>
    <scope>NUCLEOTIDE SEQUENCE</scope>
    <source>
        <strain evidence="10">NC_groundwater_1482_Ag_S-0.65um_47_24</strain>
    </source>
</reference>
<evidence type="ECO:0000256" key="1">
    <source>
        <dbReference type="ARBA" id="ARBA00001974"/>
    </source>
</evidence>
<dbReference type="GO" id="GO:0016627">
    <property type="term" value="F:oxidoreductase activity, acting on the CH-CH group of donors"/>
    <property type="evidence" value="ECO:0007669"/>
    <property type="project" value="InterPro"/>
</dbReference>
<evidence type="ECO:0000256" key="3">
    <source>
        <dbReference type="ARBA" id="ARBA00022630"/>
    </source>
</evidence>
<dbReference type="InterPro" id="IPR009075">
    <property type="entry name" value="AcylCo_DH/oxidase_C"/>
</dbReference>
<comment type="similarity">
    <text evidence="2 6">Belongs to the acyl-CoA dehydrogenase family.</text>
</comment>
<feature type="domain" description="Acyl-CoA oxidase/dehydrogenase middle" evidence="8">
    <location>
        <begin position="129"/>
        <end position="223"/>
    </location>
</feature>
<evidence type="ECO:0000259" key="7">
    <source>
        <dbReference type="Pfam" id="PF00441"/>
    </source>
</evidence>
<organism evidence="10 11">
    <name type="scientific">Tectimicrobiota bacterium</name>
    <dbReference type="NCBI Taxonomy" id="2528274"/>
    <lineage>
        <taxon>Bacteria</taxon>
        <taxon>Pseudomonadati</taxon>
        <taxon>Nitrospinota/Tectimicrobiota group</taxon>
        <taxon>Candidatus Tectimicrobiota</taxon>
    </lineage>
</organism>
<dbReference type="InterPro" id="IPR046373">
    <property type="entry name" value="Acyl-CoA_Oxase/DH_mid-dom_sf"/>
</dbReference>
<dbReference type="GO" id="GO:0005886">
    <property type="term" value="C:plasma membrane"/>
    <property type="evidence" value="ECO:0007669"/>
    <property type="project" value="TreeGrafter"/>
</dbReference>
<feature type="domain" description="Acyl-CoA dehydrogenase/oxidase N-terminal" evidence="9">
    <location>
        <begin position="37"/>
        <end position="125"/>
    </location>
</feature>
<feature type="domain" description="Acyl-CoA dehydrogenase/oxidase C-terminal" evidence="7">
    <location>
        <begin position="235"/>
        <end position="390"/>
    </location>
</feature>
<dbReference type="EMBL" id="JACQWF010000411">
    <property type="protein sequence ID" value="MBI4596586.1"/>
    <property type="molecule type" value="Genomic_DNA"/>
</dbReference>
<name>A0A933GMD9_UNCTE</name>
<evidence type="ECO:0000313" key="10">
    <source>
        <dbReference type="EMBL" id="MBI4596586.1"/>
    </source>
</evidence>
<dbReference type="Pfam" id="PF02771">
    <property type="entry name" value="Acyl-CoA_dh_N"/>
    <property type="match status" value="1"/>
</dbReference>
<dbReference type="InterPro" id="IPR009100">
    <property type="entry name" value="AcylCoA_DH/oxidase_NM_dom_sf"/>
</dbReference>
<dbReference type="InterPro" id="IPR013786">
    <property type="entry name" value="AcylCoA_DH/ox_N"/>
</dbReference>
<evidence type="ECO:0000259" key="8">
    <source>
        <dbReference type="Pfam" id="PF02770"/>
    </source>
</evidence>
<dbReference type="Pfam" id="PF00441">
    <property type="entry name" value="Acyl-CoA_dh_1"/>
    <property type="match status" value="1"/>
</dbReference>
<accession>A0A933GMD9</accession>
<dbReference type="SUPFAM" id="SSF56645">
    <property type="entry name" value="Acyl-CoA dehydrogenase NM domain-like"/>
    <property type="match status" value="1"/>
</dbReference>
<comment type="caution">
    <text evidence="10">The sequence shown here is derived from an EMBL/GenBank/DDBJ whole genome shotgun (WGS) entry which is preliminary data.</text>
</comment>
<dbReference type="Proteomes" id="UP000772181">
    <property type="component" value="Unassembled WGS sequence"/>
</dbReference>
<dbReference type="InterPro" id="IPR052161">
    <property type="entry name" value="Mycobact_Acyl-CoA_DH"/>
</dbReference>
<evidence type="ECO:0000313" key="11">
    <source>
        <dbReference type="Proteomes" id="UP000772181"/>
    </source>
</evidence>
<dbReference type="PANTHER" id="PTHR43292:SF4">
    <property type="entry name" value="ACYL-COA DEHYDROGENASE FADE34"/>
    <property type="match status" value="1"/>
</dbReference>
<comment type="cofactor">
    <cofactor evidence="1 6">
        <name>FAD</name>
        <dbReference type="ChEBI" id="CHEBI:57692"/>
    </cofactor>
</comment>